<gene>
    <name evidence="3" type="ORF">K1Y79_06060</name>
</gene>
<protein>
    <submittedName>
        <fullName evidence="3">Uncharacterized protein</fullName>
    </submittedName>
</protein>
<feature type="coiled-coil region" evidence="1">
    <location>
        <begin position="319"/>
        <end position="353"/>
    </location>
</feature>
<keyword evidence="2" id="KW-0732">Signal</keyword>
<evidence type="ECO:0000256" key="2">
    <source>
        <dbReference type="SAM" id="SignalP"/>
    </source>
</evidence>
<feature type="signal peptide" evidence="2">
    <location>
        <begin position="1"/>
        <end position="22"/>
    </location>
</feature>
<evidence type="ECO:0000313" key="3">
    <source>
        <dbReference type="EMBL" id="MBW8683893.1"/>
    </source>
</evidence>
<dbReference type="RefSeq" id="WP_220249102.1">
    <property type="nucleotide sequence ID" value="NZ_JAICCF010000001.1"/>
</dbReference>
<reference evidence="3 4" key="1">
    <citation type="submission" date="2021-08" db="EMBL/GenBank/DDBJ databases">
        <title>The genome sequence of Chitinophaga sp. B61.</title>
        <authorList>
            <person name="Zhang X."/>
        </authorList>
    </citation>
    <scope>NUCLEOTIDE SEQUENCE [LARGE SCALE GENOMIC DNA]</scope>
    <source>
        <strain evidence="3 4">B61</strain>
    </source>
</reference>
<dbReference type="Proteomes" id="UP000812961">
    <property type="component" value="Unassembled WGS sequence"/>
</dbReference>
<feature type="chain" id="PRO_5046072463" evidence="2">
    <location>
        <begin position="23"/>
        <end position="358"/>
    </location>
</feature>
<proteinExistence type="predicted"/>
<sequence length="358" mass="38668">MKNLILVLIVLAGTFNITSAQTALTTSTLNTTSPTPAVGASVQLRMYNGNANVLSNTRWVMGLAGPEGVNNDGSHFRLMRYDSAGSFISSVFLANRSTGMLEMYSGFRAASGSGILGTGSGVLNLSFMGFFESDKTTRQGWVGKGSGAHTDISLGSDIGGVSLNPFNGMVTLRNATGSMITYNNTGYAIPTGINRSRGTKLILHEAINASNSNVDLAIGADQVGGNIHGWFSLPTNTTMNYWSFYGGTTMIAKLDGVGTFTSRRIKVTQNDWADFVFEDNYKLPSLNSIEKFIKINKHLPDVPSAQEVVDKGLDLGEMNKILLQKIEELTLHLINQEKELIKVKNALSSLEQRSKFID</sequence>
<evidence type="ECO:0000313" key="4">
    <source>
        <dbReference type="Proteomes" id="UP000812961"/>
    </source>
</evidence>
<organism evidence="3 4">
    <name type="scientific">Chitinophaga rhizophila</name>
    <dbReference type="NCBI Taxonomy" id="2866212"/>
    <lineage>
        <taxon>Bacteria</taxon>
        <taxon>Pseudomonadati</taxon>
        <taxon>Bacteroidota</taxon>
        <taxon>Chitinophagia</taxon>
        <taxon>Chitinophagales</taxon>
        <taxon>Chitinophagaceae</taxon>
        <taxon>Chitinophaga</taxon>
    </lineage>
</organism>
<comment type="caution">
    <text evidence="3">The sequence shown here is derived from an EMBL/GenBank/DDBJ whole genome shotgun (WGS) entry which is preliminary data.</text>
</comment>
<evidence type="ECO:0000256" key="1">
    <source>
        <dbReference type="SAM" id="Coils"/>
    </source>
</evidence>
<keyword evidence="4" id="KW-1185">Reference proteome</keyword>
<keyword evidence="1" id="KW-0175">Coiled coil</keyword>
<dbReference type="EMBL" id="JAICCF010000001">
    <property type="protein sequence ID" value="MBW8683893.1"/>
    <property type="molecule type" value="Genomic_DNA"/>
</dbReference>
<name>A0ABS7GBI4_9BACT</name>
<accession>A0ABS7GBI4</accession>